<proteinExistence type="predicted"/>
<evidence type="ECO:0000313" key="5">
    <source>
        <dbReference type="EMBL" id="TKA27207.1"/>
    </source>
</evidence>
<evidence type="ECO:0000256" key="3">
    <source>
        <dbReference type="ARBA" id="ARBA00023002"/>
    </source>
</evidence>
<keyword evidence="1" id="KW-0285">Flavoprotein</keyword>
<dbReference type="Gene3D" id="3.50.50.60">
    <property type="entry name" value="FAD/NAD(P)-binding domain"/>
    <property type="match status" value="1"/>
</dbReference>
<dbReference type="EMBL" id="NAJL01000024">
    <property type="protein sequence ID" value="TKA27207.1"/>
    <property type="molecule type" value="Genomic_DNA"/>
</dbReference>
<dbReference type="SUPFAM" id="SSF51905">
    <property type="entry name" value="FAD/NAD(P)-binding domain"/>
    <property type="match status" value="1"/>
</dbReference>
<dbReference type="InterPro" id="IPR051704">
    <property type="entry name" value="FAD_aromatic-hydroxylase"/>
</dbReference>
<accession>A0A4U0TXT7</accession>
<dbReference type="Pfam" id="PF01494">
    <property type="entry name" value="FAD_binding_3"/>
    <property type="match status" value="1"/>
</dbReference>
<comment type="caution">
    <text evidence="5">The sequence shown here is derived from an EMBL/GenBank/DDBJ whole genome shotgun (WGS) entry which is preliminary data.</text>
</comment>
<dbReference type="GO" id="GO:0016491">
    <property type="term" value="F:oxidoreductase activity"/>
    <property type="evidence" value="ECO:0007669"/>
    <property type="project" value="UniProtKB-KW"/>
</dbReference>
<gene>
    <name evidence="5" type="ORF">B0A50_04544</name>
</gene>
<reference evidence="5 6" key="1">
    <citation type="submission" date="2017-03" db="EMBL/GenBank/DDBJ databases">
        <title>Genomes of endolithic fungi from Antarctica.</title>
        <authorList>
            <person name="Coleine C."/>
            <person name="Masonjones S."/>
            <person name="Stajich J.E."/>
        </authorList>
    </citation>
    <scope>NUCLEOTIDE SEQUENCE [LARGE SCALE GENOMIC DNA]</scope>
    <source>
        <strain evidence="5 6">CCFEE 6315</strain>
    </source>
</reference>
<dbReference type="PANTHER" id="PTHR46865">
    <property type="entry name" value="OXIDOREDUCTASE-RELATED"/>
    <property type="match status" value="1"/>
</dbReference>
<dbReference type="Proteomes" id="UP000308549">
    <property type="component" value="Unassembled WGS sequence"/>
</dbReference>
<organism evidence="5 6">
    <name type="scientific">Salinomyces thailandicus</name>
    <dbReference type="NCBI Taxonomy" id="706561"/>
    <lineage>
        <taxon>Eukaryota</taxon>
        <taxon>Fungi</taxon>
        <taxon>Dikarya</taxon>
        <taxon>Ascomycota</taxon>
        <taxon>Pezizomycotina</taxon>
        <taxon>Dothideomycetes</taxon>
        <taxon>Dothideomycetidae</taxon>
        <taxon>Mycosphaerellales</taxon>
        <taxon>Teratosphaeriaceae</taxon>
        <taxon>Salinomyces</taxon>
    </lineage>
</organism>
<dbReference type="PRINTS" id="PR00420">
    <property type="entry name" value="RNGMNOXGNASE"/>
</dbReference>
<dbReference type="Gene3D" id="3.30.9.10">
    <property type="entry name" value="D-Amino Acid Oxidase, subunit A, domain 2"/>
    <property type="match status" value="1"/>
</dbReference>
<dbReference type="PANTHER" id="PTHR46865:SF2">
    <property type="entry name" value="MONOOXYGENASE"/>
    <property type="match status" value="1"/>
</dbReference>
<name>A0A4U0TXT7_9PEZI</name>
<evidence type="ECO:0000256" key="2">
    <source>
        <dbReference type="ARBA" id="ARBA00022827"/>
    </source>
</evidence>
<keyword evidence="3" id="KW-0560">Oxidoreductase</keyword>
<dbReference type="InterPro" id="IPR002938">
    <property type="entry name" value="FAD-bd"/>
</dbReference>
<dbReference type="OrthoDB" id="655030at2759"/>
<sequence length="406" mass="44375">MVKPKRILIAGGGIAGPSCALLLARGGHRVTIVERARHLRATGQQIDVAGKGVDVVKHMGIWDALKERSVGDAGIKFVDQENRSWADFPVSTGSTAASFVKEIEILRGDMVEVIYERTRECTEYMFGDQITAVTDHGTHATVSFERSSVRDFDIVIAADGLYSRTRDLVFGKSAVCIRSLDQCAALMSIPWEESDGTWSRWCNAPGGRCATTRPRVKEGLTGAYLAVMTKDSSRLARMSVEDQKHEFAKLFADMGWEAPRMVKEMMNADDFYVSETAQTKVESWARGRVALLGDAGYCPSPVSGQGTTLAFVGAYVLAGCINSCDEYHEALSKYEEQVKPFVDKAQQLITGVPGIANPQTGFGIRVFYSFLWIGSLLNGSRVAGLLGRLLAPLAPMFGKDLELPHF</sequence>
<evidence type="ECO:0000259" key="4">
    <source>
        <dbReference type="Pfam" id="PF01494"/>
    </source>
</evidence>
<keyword evidence="2" id="KW-0274">FAD</keyword>
<dbReference type="AlphaFoldDB" id="A0A4U0TXT7"/>
<protein>
    <recommendedName>
        <fullName evidence="4">FAD-binding domain-containing protein</fullName>
    </recommendedName>
</protein>
<feature type="domain" description="FAD-binding" evidence="4">
    <location>
        <begin position="7"/>
        <end position="344"/>
    </location>
</feature>
<dbReference type="GO" id="GO:0071949">
    <property type="term" value="F:FAD binding"/>
    <property type="evidence" value="ECO:0007669"/>
    <property type="project" value="InterPro"/>
</dbReference>
<evidence type="ECO:0000313" key="6">
    <source>
        <dbReference type="Proteomes" id="UP000308549"/>
    </source>
</evidence>
<dbReference type="InterPro" id="IPR036188">
    <property type="entry name" value="FAD/NAD-bd_sf"/>
</dbReference>
<evidence type="ECO:0000256" key="1">
    <source>
        <dbReference type="ARBA" id="ARBA00022630"/>
    </source>
</evidence>
<keyword evidence="6" id="KW-1185">Reference proteome</keyword>